<dbReference type="GO" id="GO:0140359">
    <property type="term" value="F:ABC-type transporter activity"/>
    <property type="evidence" value="ECO:0007669"/>
    <property type="project" value="InterPro"/>
</dbReference>
<dbReference type="RefSeq" id="WP_121160296.1">
    <property type="nucleotide sequence ID" value="NZ_RBKT01000001.1"/>
</dbReference>
<feature type="transmembrane region" description="Helical" evidence="1">
    <location>
        <begin position="195"/>
        <end position="214"/>
    </location>
</feature>
<feature type="transmembrane region" description="Helical" evidence="1">
    <location>
        <begin position="129"/>
        <end position="153"/>
    </location>
</feature>
<sequence length="290" mass="29366">MNALRGPVSLLASTRAELLRLGRWPALWAVLAVGMAVDILFGYVFDYVGFRTGGGSPVNEGMPPEQLLQDLLPVGVPENTLAGTPMFGGPLLLILGALAIGGGYGWGTWKTVFTQSSSRASACGGTLTALGVVLVVQVVATFMVNFGLAALVAGVESQPLRWPPAAEVATALGATLLIYAMWAAAGVLVGTLTRSPALAVGLGLVWSLAVENLLRGVANVLEPVEAVANLLPGTAAGSLAGALGARTFADEGVPGVLAILDGGPATLLLAGYTVAFAVAAALLLTRRDLA</sequence>
<reference evidence="2 3" key="1">
    <citation type="submission" date="2018-10" db="EMBL/GenBank/DDBJ databases">
        <title>Sequencing the genomes of 1000 actinobacteria strains.</title>
        <authorList>
            <person name="Klenk H.-P."/>
        </authorList>
    </citation>
    <scope>NUCLEOTIDE SEQUENCE [LARGE SCALE GENOMIC DNA]</scope>
    <source>
        <strain evidence="2 3">DSM 45175</strain>
    </source>
</reference>
<keyword evidence="1" id="KW-1133">Transmembrane helix</keyword>
<evidence type="ECO:0000313" key="2">
    <source>
        <dbReference type="EMBL" id="RKR92270.1"/>
    </source>
</evidence>
<evidence type="ECO:0000256" key="1">
    <source>
        <dbReference type="SAM" id="Phobius"/>
    </source>
</evidence>
<dbReference type="AlphaFoldDB" id="A0A495JTE4"/>
<feature type="transmembrane region" description="Helical" evidence="1">
    <location>
        <begin position="265"/>
        <end position="284"/>
    </location>
</feature>
<proteinExistence type="predicted"/>
<dbReference type="EMBL" id="RBKT01000001">
    <property type="protein sequence ID" value="RKR92270.1"/>
    <property type="molecule type" value="Genomic_DNA"/>
</dbReference>
<feature type="transmembrane region" description="Helical" evidence="1">
    <location>
        <begin position="26"/>
        <end position="45"/>
    </location>
</feature>
<dbReference type="GO" id="GO:0005886">
    <property type="term" value="C:plasma membrane"/>
    <property type="evidence" value="ECO:0007669"/>
    <property type="project" value="UniProtKB-SubCell"/>
</dbReference>
<keyword evidence="1" id="KW-0472">Membrane</keyword>
<comment type="caution">
    <text evidence="2">The sequence shown here is derived from an EMBL/GenBank/DDBJ whole genome shotgun (WGS) entry which is preliminary data.</text>
</comment>
<feature type="transmembrane region" description="Helical" evidence="1">
    <location>
        <begin position="165"/>
        <end position="189"/>
    </location>
</feature>
<dbReference type="Proteomes" id="UP000277671">
    <property type="component" value="Unassembled WGS sequence"/>
</dbReference>
<feature type="transmembrane region" description="Helical" evidence="1">
    <location>
        <begin position="91"/>
        <end position="109"/>
    </location>
</feature>
<evidence type="ECO:0000313" key="3">
    <source>
        <dbReference type="Proteomes" id="UP000277671"/>
    </source>
</evidence>
<keyword evidence="1" id="KW-0812">Transmembrane</keyword>
<gene>
    <name evidence="2" type="ORF">BDK92_6708</name>
</gene>
<accession>A0A495JTE4</accession>
<dbReference type="OrthoDB" id="3376858at2"/>
<keyword evidence="3" id="KW-1185">Reference proteome</keyword>
<name>A0A495JTE4_9ACTN</name>
<organism evidence="2 3">
    <name type="scientific">Micromonospora pisi</name>
    <dbReference type="NCBI Taxonomy" id="589240"/>
    <lineage>
        <taxon>Bacteria</taxon>
        <taxon>Bacillati</taxon>
        <taxon>Actinomycetota</taxon>
        <taxon>Actinomycetes</taxon>
        <taxon>Micromonosporales</taxon>
        <taxon>Micromonosporaceae</taxon>
        <taxon>Micromonospora</taxon>
    </lineage>
</organism>
<protein>
    <submittedName>
        <fullName evidence="2">ABC-type transport system involved in multi-copper enzyme maturation permease subunit</fullName>
    </submittedName>
</protein>